<protein>
    <submittedName>
        <fullName evidence="2">Uncharacterized protein</fullName>
    </submittedName>
</protein>
<gene>
    <name evidence="2" type="ORF">LCGC14_2170260</name>
</gene>
<sequence length="78" mass="8742">MPIFSHTPPDQGHGPSLRLRRTPGPGTLTATVTCERLIGCPTHFYQRRTVPCEGDACQACSEGYPWRWHGYISARDRS</sequence>
<evidence type="ECO:0000313" key="2">
    <source>
        <dbReference type="EMBL" id="KKL63923.1"/>
    </source>
</evidence>
<dbReference type="EMBL" id="LAZR01028004">
    <property type="protein sequence ID" value="KKL63923.1"/>
    <property type="molecule type" value="Genomic_DNA"/>
</dbReference>
<name>A0A0F9DQ43_9ZZZZ</name>
<accession>A0A0F9DQ43</accession>
<organism evidence="2">
    <name type="scientific">marine sediment metagenome</name>
    <dbReference type="NCBI Taxonomy" id="412755"/>
    <lineage>
        <taxon>unclassified sequences</taxon>
        <taxon>metagenomes</taxon>
        <taxon>ecological metagenomes</taxon>
    </lineage>
</organism>
<reference evidence="2" key="1">
    <citation type="journal article" date="2015" name="Nature">
        <title>Complex archaea that bridge the gap between prokaryotes and eukaryotes.</title>
        <authorList>
            <person name="Spang A."/>
            <person name="Saw J.H."/>
            <person name="Jorgensen S.L."/>
            <person name="Zaremba-Niedzwiedzka K."/>
            <person name="Martijn J."/>
            <person name="Lind A.E."/>
            <person name="van Eijk R."/>
            <person name="Schleper C."/>
            <person name="Guy L."/>
            <person name="Ettema T.J."/>
        </authorList>
    </citation>
    <scope>NUCLEOTIDE SEQUENCE</scope>
</reference>
<feature type="region of interest" description="Disordered" evidence="1">
    <location>
        <begin position="1"/>
        <end position="25"/>
    </location>
</feature>
<comment type="caution">
    <text evidence="2">The sequence shown here is derived from an EMBL/GenBank/DDBJ whole genome shotgun (WGS) entry which is preliminary data.</text>
</comment>
<proteinExistence type="predicted"/>
<dbReference type="AlphaFoldDB" id="A0A0F9DQ43"/>
<feature type="non-terminal residue" evidence="2">
    <location>
        <position position="78"/>
    </location>
</feature>
<evidence type="ECO:0000256" key="1">
    <source>
        <dbReference type="SAM" id="MobiDB-lite"/>
    </source>
</evidence>